<dbReference type="SMART" id="SM00478">
    <property type="entry name" value="ENDO3c"/>
    <property type="match status" value="1"/>
</dbReference>
<keyword evidence="7" id="KW-0227">DNA damage</keyword>
<evidence type="ECO:0000256" key="7">
    <source>
        <dbReference type="ARBA" id="ARBA00022763"/>
    </source>
</evidence>
<evidence type="ECO:0000256" key="2">
    <source>
        <dbReference type="ARBA" id="ARBA00001966"/>
    </source>
</evidence>
<proteinExistence type="inferred from homology"/>
<dbReference type="Pfam" id="PF00730">
    <property type="entry name" value="HhH-GPD"/>
    <property type="match status" value="1"/>
</dbReference>
<gene>
    <name evidence="14" type="ORF">A3B37_02525</name>
</gene>
<keyword evidence="9" id="KW-0408">Iron</keyword>
<evidence type="ECO:0000256" key="10">
    <source>
        <dbReference type="ARBA" id="ARBA00023014"/>
    </source>
</evidence>
<protein>
    <recommendedName>
        <fullName evidence="5">Adenine DNA glycosylase</fullName>
        <ecNumber evidence="4">3.2.2.31</ecNumber>
    </recommendedName>
</protein>
<dbReference type="GO" id="GO:0000701">
    <property type="term" value="F:purine-specific mismatch base pair DNA N-glycosylase activity"/>
    <property type="evidence" value="ECO:0007669"/>
    <property type="project" value="UniProtKB-EC"/>
</dbReference>
<evidence type="ECO:0000256" key="1">
    <source>
        <dbReference type="ARBA" id="ARBA00000843"/>
    </source>
</evidence>
<evidence type="ECO:0000313" key="14">
    <source>
        <dbReference type="EMBL" id="OHA09412.1"/>
    </source>
</evidence>
<evidence type="ECO:0000256" key="5">
    <source>
        <dbReference type="ARBA" id="ARBA00022023"/>
    </source>
</evidence>
<dbReference type="AlphaFoldDB" id="A0A1G2LF15"/>
<keyword evidence="10" id="KW-0411">Iron-sulfur</keyword>
<dbReference type="InterPro" id="IPR023170">
    <property type="entry name" value="HhH_base_excis_C"/>
</dbReference>
<organism evidence="14 15">
    <name type="scientific">Candidatus Sungbacteria bacterium RIFCSPLOWO2_01_FULL_59_16</name>
    <dbReference type="NCBI Taxonomy" id="1802280"/>
    <lineage>
        <taxon>Bacteria</taxon>
        <taxon>Candidatus Sungiibacteriota</taxon>
    </lineage>
</organism>
<evidence type="ECO:0000256" key="9">
    <source>
        <dbReference type="ARBA" id="ARBA00023004"/>
    </source>
</evidence>
<evidence type="ECO:0000256" key="11">
    <source>
        <dbReference type="ARBA" id="ARBA00023204"/>
    </source>
</evidence>
<evidence type="ECO:0000313" key="15">
    <source>
        <dbReference type="Proteomes" id="UP000176705"/>
    </source>
</evidence>
<evidence type="ECO:0000256" key="4">
    <source>
        <dbReference type="ARBA" id="ARBA00012045"/>
    </source>
</evidence>
<dbReference type="GO" id="GO:0006298">
    <property type="term" value="P:mismatch repair"/>
    <property type="evidence" value="ECO:0007669"/>
    <property type="project" value="TreeGrafter"/>
</dbReference>
<dbReference type="Pfam" id="PF00633">
    <property type="entry name" value="HHH"/>
    <property type="match status" value="1"/>
</dbReference>
<evidence type="ECO:0000256" key="8">
    <source>
        <dbReference type="ARBA" id="ARBA00022801"/>
    </source>
</evidence>
<dbReference type="PANTHER" id="PTHR42944">
    <property type="entry name" value="ADENINE DNA GLYCOSYLASE"/>
    <property type="match status" value="1"/>
</dbReference>
<keyword evidence="8" id="KW-0378">Hydrolase</keyword>
<reference evidence="14 15" key="1">
    <citation type="journal article" date="2016" name="Nat. Commun.">
        <title>Thousands of microbial genomes shed light on interconnected biogeochemical processes in an aquifer system.</title>
        <authorList>
            <person name="Anantharaman K."/>
            <person name="Brown C.T."/>
            <person name="Hug L.A."/>
            <person name="Sharon I."/>
            <person name="Castelle C.J."/>
            <person name="Probst A.J."/>
            <person name="Thomas B.C."/>
            <person name="Singh A."/>
            <person name="Wilkins M.J."/>
            <person name="Karaoz U."/>
            <person name="Brodie E.L."/>
            <person name="Williams K.H."/>
            <person name="Hubbard S.S."/>
            <person name="Banfield J.F."/>
        </authorList>
    </citation>
    <scope>NUCLEOTIDE SEQUENCE [LARGE SCALE GENOMIC DNA]</scope>
</reference>
<evidence type="ECO:0000256" key="6">
    <source>
        <dbReference type="ARBA" id="ARBA00022723"/>
    </source>
</evidence>
<dbReference type="Gene3D" id="1.10.340.30">
    <property type="entry name" value="Hypothetical protein, domain 2"/>
    <property type="match status" value="1"/>
</dbReference>
<dbReference type="Proteomes" id="UP000176705">
    <property type="component" value="Unassembled WGS sequence"/>
</dbReference>
<evidence type="ECO:0000259" key="13">
    <source>
        <dbReference type="SMART" id="SM00478"/>
    </source>
</evidence>
<keyword evidence="12" id="KW-0326">Glycosidase</keyword>
<dbReference type="GO" id="GO:0046872">
    <property type="term" value="F:metal ion binding"/>
    <property type="evidence" value="ECO:0007669"/>
    <property type="project" value="UniProtKB-KW"/>
</dbReference>
<dbReference type="CDD" id="cd00056">
    <property type="entry name" value="ENDO3c"/>
    <property type="match status" value="1"/>
</dbReference>
<evidence type="ECO:0000256" key="3">
    <source>
        <dbReference type="ARBA" id="ARBA00008343"/>
    </source>
</evidence>
<dbReference type="SUPFAM" id="SSF48150">
    <property type="entry name" value="DNA-glycosylase"/>
    <property type="match status" value="1"/>
</dbReference>
<dbReference type="GO" id="GO:0035485">
    <property type="term" value="F:adenine/guanine mispair binding"/>
    <property type="evidence" value="ECO:0007669"/>
    <property type="project" value="TreeGrafter"/>
</dbReference>
<dbReference type="GO" id="GO:0051536">
    <property type="term" value="F:iron-sulfur cluster binding"/>
    <property type="evidence" value="ECO:0007669"/>
    <property type="project" value="UniProtKB-KW"/>
</dbReference>
<comment type="similarity">
    <text evidence="3">Belongs to the Nth/MutY family.</text>
</comment>
<dbReference type="GO" id="GO:0034039">
    <property type="term" value="F:8-oxo-7,8-dihydroguanine DNA N-glycosylase activity"/>
    <property type="evidence" value="ECO:0007669"/>
    <property type="project" value="TreeGrafter"/>
</dbReference>
<keyword evidence="6" id="KW-0479">Metal-binding</keyword>
<keyword evidence="11" id="KW-0234">DNA repair</keyword>
<dbReference type="EC" id="3.2.2.31" evidence="4"/>
<comment type="caution">
    <text evidence="14">The sequence shown here is derived from an EMBL/GenBank/DDBJ whole genome shotgun (WGS) entry which is preliminary data.</text>
</comment>
<dbReference type="GO" id="GO:0032357">
    <property type="term" value="F:oxidized purine DNA binding"/>
    <property type="evidence" value="ECO:0007669"/>
    <property type="project" value="TreeGrafter"/>
</dbReference>
<dbReference type="STRING" id="1802280.A3B37_02525"/>
<dbReference type="PROSITE" id="PS01155">
    <property type="entry name" value="ENDONUCLEASE_III_2"/>
    <property type="match status" value="1"/>
</dbReference>
<dbReference type="InterPro" id="IPR003265">
    <property type="entry name" value="HhH-GPD_domain"/>
</dbReference>
<dbReference type="EMBL" id="MHQS01000003">
    <property type="protein sequence ID" value="OHA09412.1"/>
    <property type="molecule type" value="Genomic_DNA"/>
</dbReference>
<feature type="domain" description="HhH-GPD" evidence="13">
    <location>
        <begin position="2"/>
        <end position="134"/>
    </location>
</feature>
<comment type="catalytic activity">
    <reaction evidence="1">
        <text>Hydrolyzes free adenine bases from 7,8-dihydro-8-oxoguanine:adenine mismatched double-stranded DNA, leaving an apurinic site.</text>
        <dbReference type="EC" id="3.2.2.31"/>
    </reaction>
</comment>
<dbReference type="PANTHER" id="PTHR42944:SF1">
    <property type="entry name" value="ADENINE DNA GLYCOSYLASE"/>
    <property type="match status" value="1"/>
</dbReference>
<evidence type="ECO:0000256" key="12">
    <source>
        <dbReference type="ARBA" id="ARBA00023295"/>
    </source>
</evidence>
<accession>A0A1G2LF15</accession>
<dbReference type="GO" id="GO:0006284">
    <property type="term" value="P:base-excision repair"/>
    <property type="evidence" value="ECO:0007669"/>
    <property type="project" value="InterPro"/>
</dbReference>
<comment type="cofactor">
    <cofactor evidence="2">
        <name>[4Fe-4S] cluster</name>
        <dbReference type="ChEBI" id="CHEBI:49883"/>
    </cofactor>
</comment>
<sequence length="222" mass="24954">MFIRRFPTARALARAPLRAVLAAWQGMGYNRRAVHLRELARTLVREHDGNVPRNADELSRLPGIGPNTAGAICAFAFDKHSVFVETNIRRVFLHHFFRRRQSVPDDAILLAVSRTLPAGNYRAWYSALMDYGALALKSRQNPNRRSAHFIKQSAFRGSQREVRGMIITALVRAGGAPEAALQNRVASLLGRRYPAKEFSAIVSRMIQEGVITKRNGRITIPR</sequence>
<name>A0A1G2LF15_9BACT</name>
<dbReference type="InterPro" id="IPR044298">
    <property type="entry name" value="MIG/MutY"/>
</dbReference>
<dbReference type="InterPro" id="IPR011257">
    <property type="entry name" value="DNA_glycosylase"/>
</dbReference>
<dbReference type="InterPro" id="IPR004036">
    <property type="entry name" value="Endonuclease-III-like_CS2"/>
</dbReference>
<dbReference type="InterPro" id="IPR000445">
    <property type="entry name" value="HhH_motif"/>
</dbReference>
<dbReference type="Gene3D" id="1.10.1670.10">
    <property type="entry name" value="Helix-hairpin-Helix base-excision DNA repair enzymes (C-terminal)"/>
    <property type="match status" value="1"/>
</dbReference>